<evidence type="ECO:0000313" key="2">
    <source>
        <dbReference type="Proteomes" id="UP000032142"/>
    </source>
</evidence>
<dbReference type="AlphaFoldDB" id="A0A0B0MWU0"/>
<dbReference type="EMBL" id="JRRC01402743">
    <property type="protein sequence ID" value="KHG03979.1"/>
    <property type="molecule type" value="Genomic_DNA"/>
</dbReference>
<protein>
    <submittedName>
        <fullName evidence="1">Uncharacterized protein</fullName>
    </submittedName>
</protein>
<comment type="caution">
    <text evidence="1">The sequence shown here is derived from an EMBL/GenBank/DDBJ whole genome shotgun (WGS) entry which is preliminary data.</text>
</comment>
<reference evidence="2" key="1">
    <citation type="submission" date="2014-09" db="EMBL/GenBank/DDBJ databases">
        <authorList>
            <person name="Mudge J."/>
            <person name="Ramaraj T."/>
            <person name="Lindquist I.E."/>
            <person name="Bharti A.K."/>
            <person name="Sundararajan A."/>
            <person name="Cameron C.T."/>
            <person name="Woodward J.E."/>
            <person name="May G.D."/>
            <person name="Brubaker C."/>
            <person name="Broadhvest J."/>
            <person name="Wilkins T.A."/>
        </authorList>
    </citation>
    <scope>NUCLEOTIDE SEQUENCE</scope>
    <source>
        <strain evidence="2">cv. AKA8401</strain>
    </source>
</reference>
<proteinExistence type="predicted"/>
<dbReference type="Proteomes" id="UP000032142">
    <property type="component" value="Unassembled WGS sequence"/>
</dbReference>
<sequence>MSCNICCIAWGWVDFIWKKCTERLLSLIYWQLSCKLLF</sequence>
<keyword evidence="2" id="KW-1185">Reference proteome</keyword>
<name>A0A0B0MWU0_GOSAR</name>
<accession>A0A0B0MWU0</accession>
<gene>
    <name evidence="1" type="ORF">F383_27419</name>
</gene>
<organism evidence="1 2">
    <name type="scientific">Gossypium arboreum</name>
    <name type="common">Tree cotton</name>
    <name type="synonym">Gossypium nanking</name>
    <dbReference type="NCBI Taxonomy" id="29729"/>
    <lineage>
        <taxon>Eukaryota</taxon>
        <taxon>Viridiplantae</taxon>
        <taxon>Streptophyta</taxon>
        <taxon>Embryophyta</taxon>
        <taxon>Tracheophyta</taxon>
        <taxon>Spermatophyta</taxon>
        <taxon>Magnoliopsida</taxon>
        <taxon>eudicotyledons</taxon>
        <taxon>Gunneridae</taxon>
        <taxon>Pentapetalae</taxon>
        <taxon>rosids</taxon>
        <taxon>malvids</taxon>
        <taxon>Malvales</taxon>
        <taxon>Malvaceae</taxon>
        <taxon>Malvoideae</taxon>
        <taxon>Gossypium</taxon>
    </lineage>
</organism>
<evidence type="ECO:0000313" key="1">
    <source>
        <dbReference type="EMBL" id="KHG03979.1"/>
    </source>
</evidence>